<evidence type="ECO:0000256" key="2">
    <source>
        <dbReference type="SAM" id="Coils"/>
    </source>
</evidence>
<dbReference type="PANTHER" id="PTHR45721:SF12">
    <property type="entry name" value="INTERMEDIATE FILAMENT PROTEIN IFA-1"/>
    <property type="match status" value="1"/>
</dbReference>
<organism evidence="3 4">
    <name type="scientific">Didymodactylos carnosus</name>
    <dbReference type="NCBI Taxonomy" id="1234261"/>
    <lineage>
        <taxon>Eukaryota</taxon>
        <taxon>Metazoa</taxon>
        <taxon>Spiralia</taxon>
        <taxon>Gnathifera</taxon>
        <taxon>Rotifera</taxon>
        <taxon>Eurotatoria</taxon>
        <taxon>Bdelloidea</taxon>
        <taxon>Philodinida</taxon>
        <taxon>Philodinidae</taxon>
        <taxon>Didymodactylos</taxon>
    </lineage>
</organism>
<sequence length="203" mass="24606">MYALTSVTLQVNNNIRRQEEREKEELIEFNKRFSLYLDYVKRLESKHSKLNLQFDEIRQQWYELFFSQYPVKFYQLRSDTSQVSSDKIDLEIDLERLQFVSNKYLELFDIEQRWFDNKKEKCVQLENELNKSSTDLLKLRQSYADIEEDVKVSLAKRDAVVQNYFQVTDESYKSKSSRMKLELRVQSLKIEIPFIKNIYSITM</sequence>
<reference evidence="3" key="1">
    <citation type="submission" date="2021-02" db="EMBL/GenBank/DDBJ databases">
        <authorList>
            <person name="Nowell W R."/>
        </authorList>
    </citation>
    <scope>NUCLEOTIDE SEQUENCE</scope>
</reference>
<dbReference type="GO" id="GO:0031507">
    <property type="term" value="P:heterochromatin formation"/>
    <property type="evidence" value="ECO:0007669"/>
    <property type="project" value="TreeGrafter"/>
</dbReference>
<proteinExistence type="predicted"/>
<dbReference type="GO" id="GO:0006998">
    <property type="term" value="P:nuclear envelope organization"/>
    <property type="evidence" value="ECO:0007669"/>
    <property type="project" value="TreeGrafter"/>
</dbReference>
<feature type="coiled-coil region" evidence="2">
    <location>
        <begin position="115"/>
        <end position="142"/>
    </location>
</feature>
<dbReference type="GO" id="GO:0007097">
    <property type="term" value="P:nuclear migration"/>
    <property type="evidence" value="ECO:0007669"/>
    <property type="project" value="TreeGrafter"/>
</dbReference>
<evidence type="ECO:0000313" key="4">
    <source>
        <dbReference type="Proteomes" id="UP000682733"/>
    </source>
</evidence>
<dbReference type="GO" id="GO:0090435">
    <property type="term" value="P:protein localization to nuclear envelope"/>
    <property type="evidence" value="ECO:0007669"/>
    <property type="project" value="TreeGrafter"/>
</dbReference>
<evidence type="ECO:0000256" key="1">
    <source>
        <dbReference type="ARBA" id="ARBA00023054"/>
    </source>
</evidence>
<dbReference type="GO" id="GO:0005652">
    <property type="term" value="C:nuclear lamina"/>
    <property type="evidence" value="ECO:0007669"/>
    <property type="project" value="TreeGrafter"/>
</dbReference>
<accession>A0A8S2W9E7</accession>
<name>A0A8S2W9E7_9BILA</name>
<dbReference type="AlphaFoldDB" id="A0A8S2W9E7"/>
<protein>
    <submittedName>
        <fullName evidence="3">Uncharacterized protein</fullName>
    </submittedName>
</protein>
<dbReference type="GO" id="GO:0005200">
    <property type="term" value="F:structural constituent of cytoskeleton"/>
    <property type="evidence" value="ECO:0007669"/>
    <property type="project" value="TreeGrafter"/>
</dbReference>
<dbReference type="EMBL" id="CAJOBA010075108">
    <property type="protein sequence ID" value="CAF4413412.1"/>
    <property type="molecule type" value="Genomic_DNA"/>
</dbReference>
<dbReference type="PANTHER" id="PTHR45721">
    <property type="entry name" value="LAMIN DM0-RELATED"/>
    <property type="match status" value="1"/>
</dbReference>
<feature type="non-terminal residue" evidence="3">
    <location>
        <position position="203"/>
    </location>
</feature>
<evidence type="ECO:0000313" key="3">
    <source>
        <dbReference type="EMBL" id="CAF4413412.1"/>
    </source>
</evidence>
<comment type="caution">
    <text evidence="3">The sequence shown here is derived from an EMBL/GenBank/DDBJ whole genome shotgun (WGS) entry which is preliminary data.</text>
</comment>
<gene>
    <name evidence="3" type="ORF">TMI583_LOCUS44095</name>
</gene>
<dbReference type="GO" id="GO:0051664">
    <property type="term" value="P:nuclear pore localization"/>
    <property type="evidence" value="ECO:0007669"/>
    <property type="project" value="TreeGrafter"/>
</dbReference>
<keyword evidence="1 2" id="KW-0175">Coiled coil</keyword>
<dbReference type="Proteomes" id="UP000682733">
    <property type="component" value="Unassembled WGS sequence"/>
</dbReference>
<feature type="coiled-coil region" evidence="2">
    <location>
        <begin position="12"/>
        <end position="60"/>
    </location>
</feature>